<organism evidence="1">
    <name type="scientific">Anguilla anguilla</name>
    <name type="common">European freshwater eel</name>
    <name type="synonym">Muraena anguilla</name>
    <dbReference type="NCBI Taxonomy" id="7936"/>
    <lineage>
        <taxon>Eukaryota</taxon>
        <taxon>Metazoa</taxon>
        <taxon>Chordata</taxon>
        <taxon>Craniata</taxon>
        <taxon>Vertebrata</taxon>
        <taxon>Euteleostomi</taxon>
        <taxon>Actinopterygii</taxon>
        <taxon>Neopterygii</taxon>
        <taxon>Teleostei</taxon>
        <taxon>Anguilliformes</taxon>
        <taxon>Anguillidae</taxon>
        <taxon>Anguilla</taxon>
    </lineage>
</organism>
<dbReference type="AlphaFoldDB" id="A0A0E9QFX0"/>
<reference evidence="1" key="2">
    <citation type="journal article" date="2015" name="Fish Shellfish Immunol.">
        <title>Early steps in the European eel (Anguilla anguilla)-Vibrio vulnificus interaction in the gills: Role of the RtxA13 toxin.</title>
        <authorList>
            <person name="Callol A."/>
            <person name="Pajuelo D."/>
            <person name="Ebbesson L."/>
            <person name="Teles M."/>
            <person name="MacKenzie S."/>
            <person name="Amaro C."/>
        </authorList>
    </citation>
    <scope>NUCLEOTIDE SEQUENCE</scope>
</reference>
<name>A0A0E9QFX0_ANGAN</name>
<accession>A0A0E9QFX0</accession>
<reference evidence="1" key="1">
    <citation type="submission" date="2014-11" db="EMBL/GenBank/DDBJ databases">
        <authorList>
            <person name="Amaro Gonzalez C."/>
        </authorList>
    </citation>
    <scope>NUCLEOTIDE SEQUENCE</scope>
</reference>
<evidence type="ECO:0000313" key="1">
    <source>
        <dbReference type="EMBL" id="JAH15704.1"/>
    </source>
</evidence>
<proteinExistence type="predicted"/>
<sequence length="23" mass="2649">MKTKLNARILKLPSSTCAIYFCF</sequence>
<dbReference type="EMBL" id="GBXM01092873">
    <property type="protein sequence ID" value="JAH15704.1"/>
    <property type="molecule type" value="Transcribed_RNA"/>
</dbReference>
<protein>
    <submittedName>
        <fullName evidence="1">Uncharacterized protein</fullName>
    </submittedName>
</protein>